<gene>
    <name evidence="3" type="ORF">HMPREF9195_00736</name>
</gene>
<evidence type="ECO:0000256" key="1">
    <source>
        <dbReference type="SAM" id="MobiDB-lite"/>
    </source>
</evidence>
<keyword evidence="2" id="KW-0812">Transmembrane</keyword>
<feature type="transmembrane region" description="Helical" evidence="2">
    <location>
        <begin position="83"/>
        <end position="101"/>
    </location>
</feature>
<dbReference type="AlphaFoldDB" id="A0AA87TFF0"/>
<feature type="region of interest" description="Disordered" evidence="1">
    <location>
        <begin position="299"/>
        <end position="324"/>
    </location>
</feature>
<name>A0AA87TFF0_TREMD</name>
<evidence type="ECO:0000313" key="4">
    <source>
        <dbReference type="Proteomes" id="UP000014634"/>
    </source>
</evidence>
<sequence>MNNSENIFSVIENGDKLEFHYSFGNDDDTHALNAYIRNACEKEFLRIIKTLSAELGIHVDVEAEAKKEGSIREIYNFLLSENGIAITAWAGIFLSIFIYIFPRKTKDEKILAQLDIINKAKELENEGIPLPQKMEIYLEKLYSSHKIKKQKSNFFKNLMKEKKIKTLEVSAIDKDAKKCKVLVAIPRSDFESYFLLTDDLESEFDDKAVIEIISPVLKKGRYSWRGIYRRENQIHEFAMADKEFKRSVVDDGISFQNGTELNCQIEICKKLDDMGEVYNSQYKIHKVFDHRIGDIVTEMPSGKKKREKEKLDNMQGKLFSDTDT</sequence>
<evidence type="ECO:0000256" key="2">
    <source>
        <dbReference type="SAM" id="Phobius"/>
    </source>
</evidence>
<evidence type="ECO:0000313" key="3">
    <source>
        <dbReference type="EMBL" id="EPF29450.1"/>
    </source>
</evidence>
<protein>
    <submittedName>
        <fullName evidence="3">Uncharacterized protein</fullName>
    </submittedName>
</protein>
<comment type="caution">
    <text evidence="3">The sequence shown here is derived from an EMBL/GenBank/DDBJ whole genome shotgun (WGS) entry which is preliminary data.</text>
</comment>
<proteinExistence type="predicted"/>
<organism evidence="3 4">
    <name type="scientific">Treponema medium ATCC 700293</name>
    <dbReference type="NCBI Taxonomy" id="1125700"/>
    <lineage>
        <taxon>Bacteria</taxon>
        <taxon>Pseudomonadati</taxon>
        <taxon>Spirochaetota</taxon>
        <taxon>Spirochaetia</taxon>
        <taxon>Spirochaetales</taxon>
        <taxon>Treponemataceae</taxon>
        <taxon>Treponema</taxon>
    </lineage>
</organism>
<keyword evidence="2" id="KW-1133">Transmembrane helix</keyword>
<reference evidence="3 4" key="1">
    <citation type="submission" date="2013-04" db="EMBL/GenBank/DDBJ databases">
        <title>The Genome Sequence of Treponema medium ATCC 700293.</title>
        <authorList>
            <consortium name="The Broad Institute Genomics Platform"/>
            <person name="Earl A."/>
            <person name="Ward D."/>
            <person name="Feldgarden M."/>
            <person name="Gevers D."/>
            <person name="Leonetti C."/>
            <person name="Blanton J.M."/>
            <person name="Dewhirst F.E."/>
            <person name="Izard J."/>
            <person name="Walker B."/>
            <person name="Young S."/>
            <person name="Zeng Q."/>
            <person name="Gargeya S."/>
            <person name="Fitzgerald M."/>
            <person name="Haas B."/>
            <person name="Abouelleil A."/>
            <person name="Allen A.W."/>
            <person name="Alvarado L."/>
            <person name="Arachchi H.M."/>
            <person name="Berlin A.M."/>
            <person name="Chapman S.B."/>
            <person name="Gainer-Dewar J."/>
            <person name="Goldberg J."/>
            <person name="Griggs A."/>
            <person name="Gujja S."/>
            <person name="Hansen M."/>
            <person name="Howarth C."/>
            <person name="Imamovic A."/>
            <person name="Ireland A."/>
            <person name="Larimer J."/>
            <person name="McCowan C."/>
            <person name="Murphy C."/>
            <person name="Pearson M."/>
            <person name="Poon T.W."/>
            <person name="Priest M."/>
            <person name="Roberts A."/>
            <person name="Saif S."/>
            <person name="Shea T."/>
            <person name="Sisk P."/>
            <person name="Sykes S."/>
            <person name="Wortman J."/>
            <person name="Nusbaum C."/>
            <person name="Birren B."/>
        </authorList>
    </citation>
    <scope>NUCLEOTIDE SEQUENCE [LARGE SCALE GENOMIC DNA]</scope>
    <source>
        <strain evidence="3 4">ATCC 700293</strain>
    </source>
</reference>
<keyword evidence="2" id="KW-0472">Membrane</keyword>
<dbReference type="Proteomes" id="UP000014634">
    <property type="component" value="Unassembled WGS sequence"/>
</dbReference>
<accession>A0AA87TFF0</accession>
<dbReference type="EMBL" id="ATFE01000004">
    <property type="protein sequence ID" value="EPF29450.1"/>
    <property type="molecule type" value="Genomic_DNA"/>
</dbReference>
<dbReference type="RefSeq" id="WP_016522706.1">
    <property type="nucleotide sequence ID" value="NZ_KE332517.1"/>
</dbReference>